<evidence type="ECO:0000256" key="1">
    <source>
        <dbReference type="SAM" id="MobiDB-lite"/>
    </source>
</evidence>
<feature type="compositionally biased region" description="Basic and acidic residues" evidence="1">
    <location>
        <begin position="71"/>
        <end position="81"/>
    </location>
</feature>
<name>C4JIN0_UNCRE</name>
<dbReference type="EMBL" id="CH476615">
    <property type="protein sequence ID" value="EEP78042.1"/>
    <property type="molecule type" value="Genomic_DNA"/>
</dbReference>
<dbReference type="InParanoid" id="C4JIN0"/>
<dbReference type="KEGG" id="ure:UREG_02891"/>
<feature type="compositionally biased region" description="Basic and acidic residues" evidence="1">
    <location>
        <begin position="298"/>
        <end position="316"/>
    </location>
</feature>
<dbReference type="OMA" id="PHRHDIL"/>
<proteinExistence type="predicted"/>
<feature type="compositionally biased region" description="Basic and acidic residues" evidence="1">
    <location>
        <begin position="196"/>
        <end position="206"/>
    </location>
</feature>
<feature type="compositionally biased region" description="Polar residues" evidence="1">
    <location>
        <begin position="1"/>
        <end position="38"/>
    </location>
</feature>
<feature type="region of interest" description="Disordered" evidence="1">
    <location>
        <begin position="1"/>
        <end position="267"/>
    </location>
</feature>
<keyword evidence="3" id="KW-1185">Reference proteome</keyword>
<accession>C4JIN0</accession>
<sequence>MSYNNTGGLNPLSNDPTQGGQYGNLPTATGGPHSSVTGNKLDPTVDSTTGARTGMAGHTGGPHSSNMGNKLDPRVDSDTGRTTHATGAPPAAPYGGTGATTGYGVGPHSSSLGNKIDPRVDSDTGRTTHATGGNTGHHTSGLANKLDPTSGSNTGYSHTAGHTAHHGTTGSAFGATGGTVGHGTTGPHGSSLGNKLDPRVDSDTGRTTHATGGNHGPHGSGMANKVDPTIDSTTGAHRTTGTTGAAGTTGTTGTTAGTSAGKSGGAGGALKSVAAGIHGMGEKIRGATGAAIDKATNDHEGLRKNENIKRQGEQEMHSGQFSKDTKAREGLHHSAGGNI</sequence>
<organism evidence="2 3">
    <name type="scientific">Uncinocarpus reesii (strain UAMH 1704)</name>
    <dbReference type="NCBI Taxonomy" id="336963"/>
    <lineage>
        <taxon>Eukaryota</taxon>
        <taxon>Fungi</taxon>
        <taxon>Dikarya</taxon>
        <taxon>Ascomycota</taxon>
        <taxon>Pezizomycotina</taxon>
        <taxon>Eurotiomycetes</taxon>
        <taxon>Eurotiomycetidae</taxon>
        <taxon>Onygenales</taxon>
        <taxon>Onygenaceae</taxon>
        <taxon>Uncinocarpus</taxon>
    </lineage>
</organism>
<dbReference type="RefSeq" id="XP_002543375.1">
    <property type="nucleotide sequence ID" value="XM_002543329.1"/>
</dbReference>
<feature type="compositionally biased region" description="Basic and acidic residues" evidence="1">
    <location>
        <begin position="116"/>
        <end position="126"/>
    </location>
</feature>
<evidence type="ECO:0000313" key="3">
    <source>
        <dbReference type="Proteomes" id="UP000002058"/>
    </source>
</evidence>
<dbReference type="PANTHER" id="PTHR39606:SF1">
    <property type="entry name" value="CELL SURFACE PROTEIN"/>
    <property type="match status" value="1"/>
</dbReference>
<dbReference type="GeneID" id="8443506"/>
<dbReference type="PANTHER" id="PTHR39606">
    <property type="entry name" value="SURFACE PROTEIN, PUTATIVE-RELATED"/>
    <property type="match status" value="1"/>
</dbReference>
<protein>
    <submittedName>
        <fullName evidence="2">Uncharacterized protein</fullName>
    </submittedName>
</protein>
<dbReference type="VEuPathDB" id="FungiDB:UREG_02891"/>
<feature type="compositionally biased region" description="Gly residues" evidence="1">
    <location>
        <begin position="175"/>
        <end position="186"/>
    </location>
</feature>
<feature type="compositionally biased region" description="Basic and acidic residues" evidence="1">
    <location>
        <begin position="323"/>
        <end position="332"/>
    </location>
</feature>
<dbReference type="OrthoDB" id="4779541at2759"/>
<dbReference type="eggNOG" id="ENOG502T2I9">
    <property type="taxonomic scope" value="Eukaryota"/>
</dbReference>
<dbReference type="AlphaFoldDB" id="C4JIN0"/>
<reference evidence="3" key="1">
    <citation type="journal article" date="2009" name="Genome Res.">
        <title>Comparative genomic analyses of the human fungal pathogens Coccidioides and their relatives.</title>
        <authorList>
            <person name="Sharpton T.J."/>
            <person name="Stajich J.E."/>
            <person name="Rounsley S.D."/>
            <person name="Gardner M.J."/>
            <person name="Wortman J.R."/>
            <person name="Jordar V.S."/>
            <person name="Maiti R."/>
            <person name="Kodira C.D."/>
            <person name="Neafsey D.E."/>
            <person name="Zeng Q."/>
            <person name="Hung C.-Y."/>
            <person name="McMahan C."/>
            <person name="Muszewska A."/>
            <person name="Grynberg M."/>
            <person name="Mandel M.A."/>
            <person name="Kellner E.M."/>
            <person name="Barker B.M."/>
            <person name="Galgiani J.N."/>
            <person name="Orbach M.J."/>
            <person name="Kirkland T.N."/>
            <person name="Cole G.T."/>
            <person name="Henn M.R."/>
            <person name="Birren B.W."/>
            <person name="Taylor J.W."/>
        </authorList>
    </citation>
    <scope>NUCLEOTIDE SEQUENCE [LARGE SCALE GENOMIC DNA]</scope>
    <source>
        <strain evidence="3">UAMH 1704</strain>
    </source>
</reference>
<feature type="region of interest" description="Disordered" evidence="1">
    <location>
        <begin position="298"/>
        <end position="339"/>
    </location>
</feature>
<feature type="compositionally biased region" description="Low complexity" evidence="1">
    <location>
        <begin position="232"/>
        <end position="261"/>
    </location>
</feature>
<dbReference type="HOGENOM" id="CLU_819383_0_0_1"/>
<feature type="compositionally biased region" description="Gly residues" evidence="1">
    <location>
        <begin position="95"/>
        <end position="105"/>
    </location>
</feature>
<feature type="compositionally biased region" description="Low complexity" evidence="1">
    <location>
        <begin position="127"/>
        <end position="141"/>
    </location>
</feature>
<evidence type="ECO:0000313" key="2">
    <source>
        <dbReference type="EMBL" id="EEP78042.1"/>
    </source>
</evidence>
<feature type="compositionally biased region" description="Low complexity" evidence="1">
    <location>
        <begin position="154"/>
        <end position="174"/>
    </location>
</feature>
<gene>
    <name evidence="2" type="ORF">UREG_02891</name>
</gene>
<dbReference type="Proteomes" id="UP000002058">
    <property type="component" value="Unassembled WGS sequence"/>
</dbReference>